<organism evidence="1 2">
    <name type="scientific">Protopolystoma xenopodis</name>
    <dbReference type="NCBI Taxonomy" id="117903"/>
    <lineage>
        <taxon>Eukaryota</taxon>
        <taxon>Metazoa</taxon>
        <taxon>Spiralia</taxon>
        <taxon>Lophotrochozoa</taxon>
        <taxon>Platyhelminthes</taxon>
        <taxon>Monogenea</taxon>
        <taxon>Polyopisthocotylea</taxon>
        <taxon>Polystomatidea</taxon>
        <taxon>Polystomatidae</taxon>
        <taxon>Protopolystoma</taxon>
    </lineage>
</organism>
<protein>
    <submittedName>
        <fullName evidence="1">Uncharacterized protein</fullName>
    </submittedName>
</protein>
<sequence length="217" mass="23799">MQDDVEIDRIRQKARNMTKNFLDDVDSARARAKERDEATIKYIDDLLVSGDIDACGYKCMRANDCRLAITASRNAKLCSFDSKIPHIHPALTSFRGSTSKILDSLRVNRFARPLRLGHVRGYRSEQNAIGPGGRENMYRPDVDRVGSQLGPTTIKSHASSVGILLISNAFRRCTSGTDQAVLSVSDASQLQAVSIDGAFQSLLDIATGLETALLVSR</sequence>
<gene>
    <name evidence="1" type="ORF">PXEA_LOCUS690</name>
</gene>
<keyword evidence="2" id="KW-1185">Reference proteome</keyword>
<name>A0A3S4ZBD4_9PLAT</name>
<comment type="caution">
    <text evidence="1">The sequence shown here is derived from an EMBL/GenBank/DDBJ whole genome shotgun (WGS) entry which is preliminary data.</text>
</comment>
<evidence type="ECO:0000313" key="1">
    <source>
        <dbReference type="EMBL" id="VEL07250.1"/>
    </source>
</evidence>
<reference evidence="1" key="1">
    <citation type="submission" date="2018-11" db="EMBL/GenBank/DDBJ databases">
        <authorList>
            <consortium name="Pathogen Informatics"/>
        </authorList>
    </citation>
    <scope>NUCLEOTIDE SEQUENCE</scope>
</reference>
<dbReference type="Proteomes" id="UP000784294">
    <property type="component" value="Unassembled WGS sequence"/>
</dbReference>
<proteinExistence type="predicted"/>
<evidence type="ECO:0000313" key="2">
    <source>
        <dbReference type="Proteomes" id="UP000784294"/>
    </source>
</evidence>
<dbReference type="EMBL" id="CAAALY010001347">
    <property type="protein sequence ID" value="VEL07250.1"/>
    <property type="molecule type" value="Genomic_DNA"/>
</dbReference>
<dbReference type="AlphaFoldDB" id="A0A3S4ZBD4"/>
<accession>A0A3S4ZBD4</accession>